<organism evidence="1 2">
    <name type="scientific">Mycolicibacterium aubagnense</name>
    <dbReference type="NCBI Taxonomy" id="319707"/>
    <lineage>
        <taxon>Bacteria</taxon>
        <taxon>Bacillati</taxon>
        <taxon>Actinomycetota</taxon>
        <taxon>Actinomycetes</taxon>
        <taxon>Mycobacteriales</taxon>
        <taxon>Mycobacteriaceae</taxon>
        <taxon>Mycolicibacterium</taxon>
    </lineage>
</organism>
<keyword evidence="2" id="KW-1185">Reference proteome</keyword>
<gene>
    <name evidence="1" type="ORF">MAUB_57680</name>
</gene>
<evidence type="ECO:0000313" key="2">
    <source>
        <dbReference type="Proteomes" id="UP000465609"/>
    </source>
</evidence>
<name>A0ABM7IME4_9MYCO</name>
<sequence length="73" mass="7777">MIKPISELVTGDRVVAFVLPGCRLQVVRGGPFEVDSVVEAGGEWEGAPQIKIVGTSRTRAARYANGATHVEVQ</sequence>
<proteinExistence type="predicted"/>
<protein>
    <submittedName>
        <fullName evidence="1">Uncharacterized protein</fullName>
    </submittedName>
</protein>
<accession>A0ABM7IME4</accession>
<evidence type="ECO:0000313" key="1">
    <source>
        <dbReference type="EMBL" id="BBX87895.1"/>
    </source>
</evidence>
<reference evidence="1 2" key="1">
    <citation type="journal article" date="2019" name="Emerg. Microbes Infect.">
        <title>Comprehensive subspecies identification of 175 nontuberculous mycobacteria species based on 7547 genomic profiles.</title>
        <authorList>
            <person name="Matsumoto Y."/>
            <person name="Kinjo T."/>
            <person name="Motooka D."/>
            <person name="Nabeya D."/>
            <person name="Jung N."/>
            <person name="Uechi K."/>
            <person name="Horii T."/>
            <person name="Iida T."/>
            <person name="Fujita J."/>
            <person name="Nakamura S."/>
        </authorList>
    </citation>
    <scope>NUCLEOTIDE SEQUENCE [LARGE SCALE GENOMIC DNA]</scope>
    <source>
        <strain evidence="1 2">JCM 15296</strain>
    </source>
</reference>
<dbReference type="RefSeq" id="WP_138230333.1">
    <property type="nucleotide sequence ID" value="NZ_AP022577.1"/>
</dbReference>
<dbReference type="Proteomes" id="UP000465609">
    <property type="component" value="Chromosome"/>
</dbReference>
<dbReference type="EMBL" id="AP022577">
    <property type="protein sequence ID" value="BBX87895.1"/>
    <property type="molecule type" value="Genomic_DNA"/>
</dbReference>